<dbReference type="InterPro" id="IPR011032">
    <property type="entry name" value="GroES-like_sf"/>
</dbReference>
<sequence length="113" mass="12644">MKIKQVVIVGQHEVELQTTELDEKRLGPNEILIETEYTYISTGTELANYSGKEPKVFQSGAWCAYPWKSGYANVGIVKDVGERVARVKAGERVFTYGNHASAFRYNADRLVAS</sequence>
<dbReference type="EMBL" id="UINC01167474">
    <property type="protein sequence ID" value="SVD70008.1"/>
    <property type="molecule type" value="Genomic_DNA"/>
</dbReference>
<evidence type="ECO:0000259" key="1">
    <source>
        <dbReference type="Pfam" id="PF08240"/>
    </source>
</evidence>
<name>A0A382XI54_9ZZZZ</name>
<dbReference type="Gene3D" id="3.90.180.10">
    <property type="entry name" value="Medium-chain alcohol dehydrogenases, catalytic domain"/>
    <property type="match status" value="1"/>
</dbReference>
<feature type="non-terminal residue" evidence="2">
    <location>
        <position position="113"/>
    </location>
</feature>
<accession>A0A382XI54</accession>
<reference evidence="2" key="1">
    <citation type="submission" date="2018-05" db="EMBL/GenBank/DDBJ databases">
        <authorList>
            <person name="Lanie J.A."/>
            <person name="Ng W.-L."/>
            <person name="Kazmierczak K.M."/>
            <person name="Andrzejewski T.M."/>
            <person name="Davidsen T.M."/>
            <person name="Wayne K.J."/>
            <person name="Tettelin H."/>
            <person name="Glass J.I."/>
            <person name="Rusch D."/>
            <person name="Podicherti R."/>
            <person name="Tsui H.-C.T."/>
            <person name="Winkler M.E."/>
        </authorList>
    </citation>
    <scope>NUCLEOTIDE SEQUENCE</scope>
</reference>
<gene>
    <name evidence="2" type="ORF">METZ01_LOCUS422862</name>
</gene>
<dbReference type="AlphaFoldDB" id="A0A382XI54"/>
<dbReference type="Pfam" id="PF08240">
    <property type="entry name" value="ADH_N"/>
    <property type="match status" value="1"/>
</dbReference>
<feature type="domain" description="Alcohol dehydrogenase-like N-terminal" evidence="1">
    <location>
        <begin position="27"/>
        <end position="95"/>
    </location>
</feature>
<evidence type="ECO:0000313" key="2">
    <source>
        <dbReference type="EMBL" id="SVD70008.1"/>
    </source>
</evidence>
<dbReference type="SUPFAM" id="SSF50129">
    <property type="entry name" value="GroES-like"/>
    <property type="match status" value="1"/>
</dbReference>
<dbReference type="InterPro" id="IPR013154">
    <property type="entry name" value="ADH-like_N"/>
</dbReference>
<organism evidence="2">
    <name type="scientific">marine metagenome</name>
    <dbReference type="NCBI Taxonomy" id="408172"/>
    <lineage>
        <taxon>unclassified sequences</taxon>
        <taxon>metagenomes</taxon>
        <taxon>ecological metagenomes</taxon>
    </lineage>
</organism>
<proteinExistence type="predicted"/>
<protein>
    <recommendedName>
        <fullName evidence="1">Alcohol dehydrogenase-like N-terminal domain-containing protein</fullName>
    </recommendedName>
</protein>